<evidence type="ECO:0000313" key="10">
    <source>
        <dbReference type="Ensembl" id="ENSCCNP00000014659.1"/>
    </source>
</evidence>
<sequence length="385" mass="44593">MNVIWRNCICYLRQGKVPHRCQSGYHPVAPLGSRILTDPAKVFEHNMWDHMQWSKEEEEAAIRKVEENSAVRVELEEQVKYDTEASKYWDTFYKIHKNKFFKNRNWLLREFPEILPVDKKTKEKMGESSWDHVTNAVNGFSRIQEENNHCKKSCGSADGQRKAGSDFSNPHSEEHSKASLKTDMFPGSNATFRILEVGCGAGNSVFPILNTLQNTPESFLYCCDFASVAVELIKSHSFYRVAQCFAFVHDVCDDGSPYPFPDGILDVILLVFVLSSIHPDRMQSVVNRLSRLLKPGGMLLFRDYGRYDKTQLRFKKGHCLSENFYVRGDGTRSYFFTKGEVHRMFCKAGLDEKQNLVDRRLQVNRKKQVKMHRVWVQGKFQKPSH</sequence>
<dbReference type="FunFam" id="3.40.50.150:FF:000151">
    <property type="entry name" value="Methyltransferase-like protein"/>
    <property type="match status" value="1"/>
</dbReference>
<keyword evidence="5" id="KW-0819">tRNA processing</keyword>
<dbReference type="InterPro" id="IPR026113">
    <property type="entry name" value="METTL2/6/8-like"/>
</dbReference>
<dbReference type="AlphaFoldDB" id="A0A250XZU3"/>
<evidence type="ECO:0000256" key="1">
    <source>
        <dbReference type="ARBA" id="ARBA00009725"/>
    </source>
</evidence>
<dbReference type="EMBL" id="GFFV01003081">
    <property type="protein sequence ID" value="JAV36864.1"/>
    <property type="molecule type" value="Transcribed_RNA"/>
</dbReference>
<dbReference type="PANTHER" id="PTHR22809">
    <property type="entry name" value="METHYLTRANSFERASE-RELATED"/>
    <property type="match status" value="1"/>
</dbReference>
<dbReference type="SUPFAM" id="SSF53335">
    <property type="entry name" value="S-adenosyl-L-methionine-dependent methyltransferases"/>
    <property type="match status" value="1"/>
</dbReference>
<evidence type="ECO:0000256" key="6">
    <source>
        <dbReference type="PIRNR" id="PIRNR037755"/>
    </source>
</evidence>
<dbReference type="OrthoDB" id="417697at2759"/>
<dbReference type="PIRSF" id="PIRSF037755">
    <property type="entry name" value="Mettl2_prd"/>
    <property type="match status" value="1"/>
</dbReference>
<feature type="domain" description="Methyltransferase type 12" evidence="8">
    <location>
        <begin position="195"/>
        <end position="299"/>
    </location>
</feature>
<dbReference type="InterPro" id="IPR013217">
    <property type="entry name" value="Methyltransf_12"/>
</dbReference>
<keyword evidence="3 6" id="KW-0808">Transferase</keyword>
<dbReference type="EC" id="2.1.1.-" evidence="6"/>
<dbReference type="GO" id="GO:0008033">
    <property type="term" value="P:tRNA processing"/>
    <property type="evidence" value="ECO:0007669"/>
    <property type="project" value="UniProtKB-KW"/>
</dbReference>
<evidence type="ECO:0000256" key="4">
    <source>
        <dbReference type="ARBA" id="ARBA00022691"/>
    </source>
</evidence>
<proteinExistence type="inferred from homology"/>
<dbReference type="RefSeq" id="XP_020017447.1">
    <property type="nucleotide sequence ID" value="XM_020161858.1"/>
</dbReference>
<keyword evidence="4" id="KW-0949">S-adenosyl-L-methionine</keyword>
<organism evidence="9">
    <name type="scientific">Castor canadensis</name>
    <name type="common">American beaver</name>
    <dbReference type="NCBI Taxonomy" id="51338"/>
    <lineage>
        <taxon>Eukaryota</taxon>
        <taxon>Metazoa</taxon>
        <taxon>Chordata</taxon>
        <taxon>Craniata</taxon>
        <taxon>Vertebrata</taxon>
        <taxon>Euteleostomi</taxon>
        <taxon>Mammalia</taxon>
        <taxon>Eutheria</taxon>
        <taxon>Euarchontoglires</taxon>
        <taxon>Glires</taxon>
        <taxon>Rodentia</taxon>
        <taxon>Castorimorpha</taxon>
        <taxon>Castoridae</taxon>
        <taxon>Castor</taxon>
    </lineage>
</organism>
<name>A0A250XZU3_CASCN</name>
<feature type="region of interest" description="Disordered" evidence="7">
    <location>
        <begin position="151"/>
        <end position="179"/>
    </location>
</feature>
<evidence type="ECO:0000313" key="11">
    <source>
        <dbReference type="RefSeq" id="XP_020017447.1"/>
    </source>
</evidence>
<gene>
    <name evidence="9" type="primary">METTL8</name>
    <name evidence="10 11" type="synonym">Mettl8</name>
</gene>
<dbReference type="GO" id="GO:0052735">
    <property type="term" value="F:tRNA (cytidine-3-)-methyltransferase activity"/>
    <property type="evidence" value="ECO:0007669"/>
    <property type="project" value="TreeGrafter"/>
</dbReference>
<dbReference type="PANTHER" id="PTHR22809:SF3">
    <property type="entry name" value="TRNA N(3)-METHYLCYTIDINE METHYLTRANSFERASE"/>
    <property type="match status" value="1"/>
</dbReference>
<evidence type="ECO:0000256" key="3">
    <source>
        <dbReference type="ARBA" id="ARBA00022679"/>
    </source>
</evidence>
<evidence type="ECO:0000259" key="8">
    <source>
        <dbReference type="Pfam" id="PF08242"/>
    </source>
</evidence>
<comment type="similarity">
    <text evidence="1 6">Belongs to the methyltransferase superfamily. METL family.</text>
</comment>
<dbReference type="Gene3D" id="3.40.50.150">
    <property type="entry name" value="Vaccinia Virus protein VP39"/>
    <property type="match status" value="1"/>
</dbReference>
<accession>A0A250XZU3</accession>
<protein>
    <recommendedName>
        <fullName evidence="6">tRNA N(3)-cytidine methyltransferase</fullName>
        <ecNumber evidence="6">2.1.1.-</ecNumber>
    </recommendedName>
</protein>
<reference evidence="10" key="2">
    <citation type="submission" date="2023-09" db="UniProtKB">
        <authorList>
            <consortium name="Ensembl"/>
        </authorList>
    </citation>
    <scope>IDENTIFICATION</scope>
</reference>
<comment type="function">
    <text evidence="6">S-adenosyl-L-methionine-dependent methyltransferase.</text>
</comment>
<evidence type="ECO:0000313" key="9">
    <source>
        <dbReference type="EMBL" id="JAV36864.1"/>
    </source>
</evidence>
<dbReference type="InterPro" id="IPR029063">
    <property type="entry name" value="SAM-dependent_MTases_sf"/>
</dbReference>
<evidence type="ECO:0000256" key="7">
    <source>
        <dbReference type="SAM" id="MobiDB-lite"/>
    </source>
</evidence>
<keyword evidence="2 6" id="KW-0489">Methyltransferase</keyword>
<reference evidence="9" key="1">
    <citation type="journal article" date="2017" name="G3 (Bethesda)">
        <title>De Novo Genome and Transcriptome Assembly of the Canadian Beaver (Castor canadensis).</title>
        <authorList>
            <person name="Lok S."/>
            <person name="Paton T.A."/>
            <person name="Wang Z."/>
            <person name="Kaur G."/>
            <person name="Walker S."/>
            <person name="Yuen R.K."/>
            <person name="Sung W.W."/>
            <person name="Whitney J."/>
            <person name="Buchanan J.A."/>
            <person name="Trost B."/>
            <person name="Singh N."/>
            <person name="Apresto B."/>
            <person name="Chen N."/>
            <person name="Coole M."/>
            <person name="Dawson T.J."/>
            <person name="Ho K.Y."/>
            <person name="Hu Z."/>
            <person name="Pullenayegum S."/>
            <person name="Samler K."/>
            <person name="Shipstone A."/>
            <person name="Tsoi F."/>
            <person name="Wang T."/>
            <person name="Pereira S.L."/>
            <person name="Rostami P."/>
            <person name="Ryan C.A."/>
            <person name="Tong A.H."/>
            <person name="Ng K."/>
            <person name="Sundaravadanam Y."/>
            <person name="Simpson J.T."/>
            <person name="Lim B.K."/>
            <person name="Engstrom M.D."/>
            <person name="Dutton C.J."/>
            <person name="Kerr K.C."/>
            <person name="Franke M."/>
            <person name="Rapley W."/>
            <person name="Wintle R.F."/>
            <person name="Scherer S.W."/>
        </authorList>
    </citation>
    <scope>NUCLEOTIDE SEQUENCE</scope>
    <source>
        <strain evidence="9">ROM106880</strain>
        <tissue evidence="9">Muscle</tissue>
    </source>
</reference>
<dbReference type="CTD" id="79828"/>
<dbReference type="Ensembl" id="ENSCCNT00000019197.1">
    <property type="protein sequence ID" value="ENSCCNP00000014659.1"/>
    <property type="gene ID" value="ENSCCNG00000015130.1"/>
</dbReference>
<evidence type="ECO:0000256" key="5">
    <source>
        <dbReference type="ARBA" id="ARBA00022694"/>
    </source>
</evidence>
<dbReference type="Pfam" id="PF08242">
    <property type="entry name" value="Methyltransf_12"/>
    <property type="match status" value="1"/>
</dbReference>
<dbReference type="CDD" id="cd02440">
    <property type="entry name" value="AdoMet_MTases"/>
    <property type="match status" value="1"/>
</dbReference>
<dbReference type="GO" id="GO:0032259">
    <property type="term" value="P:methylation"/>
    <property type="evidence" value="ECO:0007669"/>
    <property type="project" value="UniProtKB-KW"/>
</dbReference>
<reference evidence="11" key="3">
    <citation type="submission" date="2025-04" db="UniProtKB">
        <authorList>
            <consortium name="RefSeq"/>
        </authorList>
    </citation>
    <scope>IDENTIFICATION</scope>
</reference>
<dbReference type="KEGG" id="ccan:109685142"/>
<evidence type="ECO:0000256" key="2">
    <source>
        <dbReference type="ARBA" id="ARBA00022603"/>
    </source>
</evidence>